<feature type="compositionally biased region" description="Polar residues" evidence="1">
    <location>
        <begin position="527"/>
        <end position="539"/>
    </location>
</feature>
<dbReference type="AlphaFoldDB" id="A0A8S4PND2"/>
<feature type="region of interest" description="Disordered" evidence="1">
    <location>
        <begin position="523"/>
        <end position="656"/>
    </location>
</feature>
<comment type="caution">
    <text evidence="2">The sequence shown here is derived from an EMBL/GenBank/DDBJ whole genome shotgun (WGS) entry which is preliminary data.</text>
</comment>
<name>A0A8S4PND2_OWEFU</name>
<proteinExistence type="predicted"/>
<feature type="region of interest" description="Disordered" evidence="1">
    <location>
        <begin position="1"/>
        <end position="189"/>
    </location>
</feature>
<feature type="compositionally biased region" description="Low complexity" evidence="1">
    <location>
        <begin position="419"/>
        <end position="430"/>
    </location>
</feature>
<accession>A0A8S4PND2</accession>
<reference evidence="2" key="1">
    <citation type="submission" date="2022-03" db="EMBL/GenBank/DDBJ databases">
        <authorList>
            <person name="Martin C."/>
        </authorList>
    </citation>
    <scope>NUCLEOTIDE SEQUENCE</scope>
</reference>
<sequence>MAKGVPIPKDPRPKYSKLYRQRVFGDNGEPGGLLSPGSSIPNTPEPGLLSPRWALASKADKQKREAHKATSAAKPEPHIATSSVRPEPHKATSAAKPEPHIAISSVIPESHLATSSDRPEHHIATSSDRPEPNKATSASKSETHKATCVAKQKPHIATSSEKPNIKQESTDTTIESQDHDDAIKAPVVEPTVKVEKTDGQKAADLFLKKMQMATKTLPDTATHPTDPEKVKSTARELNYLYEKHKFIKEQLKAEDLTIQLEKKKPVISKVRKTPVDEVVYVEDSSSSDEEEGEIDERPKGLLRIPNLSRSTSRQSSRPDSRSSVRSISPHCSQRSSPSRHCQRSSSPGYIRRSPYNKRRSNSPLGERDRGWHSSNKRSRSPKYDTGSRSKSPQGRSCVKTSHRSNSPSKRGRSSSHGQRSPSPESRSNSPWKDWKRYKRSRSPGYKSQSPSYRSRSSHYRSRSPGYRSRSPKRSPSPHKKHRPSSHDNKSARHHRSVFDRLEENFKEQHAFNESLIEMASGIPLSATKPNIVSPESLTRSVVRGEVAQETDASDDDNDDDDDDTRYVVVDEIKQEESPKKKFKAVHISPPRDDLRDRLSRPAPVKGEQYDPEYPTCGTSPQKPQPPPPGTVPPKTDWMPAPGPPPPQMYHHPHPGVYNVNVHWQPHPGHYPTSGYYPHPSNAYPHYVYRH</sequence>
<feature type="compositionally biased region" description="Low complexity" evidence="1">
    <location>
        <begin position="323"/>
        <end position="346"/>
    </location>
</feature>
<gene>
    <name evidence="2" type="ORF">OFUS_LOCUS19335</name>
</gene>
<feature type="region of interest" description="Disordered" evidence="1">
    <location>
        <begin position="280"/>
        <end position="498"/>
    </location>
</feature>
<feature type="compositionally biased region" description="Basic and acidic residues" evidence="1">
    <location>
        <begin position="117"/>
        <end position="132"/>
    </location>
</feature>
<evidence type="ECO:0000313" key="3">
    <source>
        <dbReference type="Proteomes" id="UP000749559"/>
    </source>
</evidence>
<feature type="compositionally biased region" description="Basic and acidic residues" evidence="1">
    <location>
        <begin position="564"/>
        <end position="579"/>
    </location>
</feature>
<dbReference type="Proteomes" id="UP000749559">
    <property type="component" value="Unassembled WGS sequence"/>
</dbReference>
<evidence type="ECO:0000256" key="1">
    <source>
        <dbReference type="SAM" id="MobiDB-lite"/>
    </source>
</evidence>
<evidence type="ECO:0000313" key="2">
    <source>
        <dbReference type="EMBL" id="CAH1794674.1"/>
    </source>
</evidence>
<feature type="compositionally biased region" description="Low complexity" evidence="1">
    <location>
        <begin position="445"/>
        <end position="454"/>
    </location>
</feature>
<feature type="compositionally biased region" description="Basic and acidic residues" evidence="1">
    <location>
        <begin position="589"/>
        <end position="599"/>
    </location>
</feature>
<feature type="compositionally biased region" description="Pro residues" evidence="1">
    <location>
        <begin position="622"/>
        <end position="631"/>
    </location>
</feature>
<feature type="compositionally biased region" description="Acidic residues" evidence="1">
    <location>
        <begin position="285"/>
        <end position="294"/>
    </location>
</feature>
<keyword evidence="3" id="KW-1185">Reference proteome</keyword>
<feature type="compositionally biased region" description="Basic and acidic residues" evidence="1">
    <location>
        <begin position="484"/>
        <end position="498"/>
    </location>
</feature>
<organism evidence="2 3">
    <name type="scientific">Owenia fusiformis</name>
    <name type="common">Polychaete worm</name>
    <dbReference type="NCBI Taxonomy" id="6347"/>
    <lineage>
        <taxon>Eukaryota</taxon>
        <taxon>Metazoa</taxon>
        <taxon>Spiralia</taxon>
        <taxon>Lophotrochozoa</taxon>
        <taxon>Annelida</taxon>
        <taxon>Polychaeta</taxon>
        <taxon>Sedentaria</taxon>
        <taxon>Canalipalpata</taxon>
        <taxon>Sabellida</taxon>
        <taxon>Oweniida</taxon>
        <taxon>Oweniidae</taxon>
        <taxon>Owenia</taxon>
    </lineage>
</organism>
<feature type="compositionally biased region" description="Basic residues" evidence="1">
    <location>
        <begin position="469"/>
        <end position="483"/>
    </location>
</feature>
<dbReference type="EMBL" id="CAIIXF020000009">
    <property type="protein sequence ID" value="CAH1794674.1"/>
    <property type="molecule type" value="Genomic_DNA"/>
</dbReference>
<feature type="compositionally biased region" description="Acidic residues" evidence="1">
    <location>
        <begin position="551"/>
        <end position="563"/>
    </location>
</feature>
<protein>
    <submittedName>
        <fullName evidence="2">Uncharacterized protein</fullName>
    </submittedName>
</protein>